<evidence type="ECO:0000256" key="1">
    <source>
        <dbReference type="SAM" id="MobiDB-lite"/>
    </source>
</evidence>
<accession>A0A091DK81</accession>
<protein>
    <submittedName>
        <fullName evidence="2">Uncharacterized protein</fullName>
    </submittedName>
</protein>
<evidence type="ECO:0000313" key="2">
    <source>
        <dbReference type="EMBL" id="KFO30893.1"/>
    </source>
</evidence>
<sequence length="96" mass="10941">MNMKGKHFEWFQGIKAATRGQLKTDMKKDFQSCFRKWQGQRGVVQVDDDDDDFDIGHVSQSSCDGEMEQELTDTDTGNAELLDSDGEENSKVNIYI</sequence>
<dbReference type="EMBL" id="KN122360">
    <property type="protein sequence ID" value="KFO30893.1"/>
    <property type="molecule type" value="Genomic_DNA"/>
</dbReference>
<evidence type="ECO:0000313" key="3">
    <source>
        <dbReference type="Proteomes" id="UP000028990"/>
    </source>
</evidence>
<organism evidence="2 3">
    <name type="scientific">Fukomys damarensis</name>
    <name type="common">Damaraland mole rat</name>
    <name type="synonym">Cryptomys damarensis</name>
    <dbReference type="NCBI Taxonomy" id="885580"/>
    <lineage>
        <taxon>Eukaryota</taxon>
        <taxon>Metazoa</taxon>
        <taxon>Chordata</taxon>
        <taxon>Craniata</taxon>
        <taxon>Vertebrata</taxon>
        <taxon>Euteleostomi</taxon>
        <taxon>Mammalia</taxon>
        <taxon>Eutheria</taxon>
        <taxon>Euarchontoglires</taxon>
        <taxon>Glires</taxon>
        <taxon>Rodentia</taxon>
        <taxon>Hystricomorpha</taxon>
        <taxon>Bathyergidae</taxon>
        <taxon>Fukomys</taxon>
    </lineage>
</organism>
<keyword evidence="3" id="KW-1185">Reference proteome</keyword>
<name>A0A091DK81_FUKDA</name>
<proteinExistence type="predicted"/>
<gene>
    <name evidence="2" type="ORF">H920_07704</name>
</gene>
<feature type="region of interest" description="Disordered" evidence="1">
    <location>
        <begin position="45"/>
        <end position="96"/>
    </location>
</feature>
<reference evidence="2 3" key="1">
    <citation type="submission" date="2013-11" db="EMBL/GenBank/DDBJ databases">
        <title>The Damaraland mole rat (Fukomys damarensis) genome and evolution of African mole rats.</title>
        <authorList>
            <person name="Gladyshev V.N."/>
            <person name="Fang X."/>
        </authorList>
    </citation>
    <scope>NUCLEOTIDE SEQUENCE [LARGE SCALE GENOMIC DNA]</scope>
    <source>
        <tissue evidence="2">Liver</tissue>
    </source>
</reference>
<dbReference type="AlphaFoldDB" id="A0A091DK81"/>
<dbReference type="Proteomes" id="UP000028990">
    <property type="component" value="Unassembled WGS sequence"/>
</dbReference>